<evidence type="ECO:0000313" key="12">
    <source>
        <dbReference type="EMBL" id="MYZ47194.1"/>
    </source>
</evidence>
<keyword evidence="8" id="KW-0408">Iron</keyword>
<dbReference type="AlphaFoldDB" id="A0A964WSP8"/>
<evidence type="ECO:0000256" key="7">
    <source>
        <dbReference type="ARBA" id="ARBA00022898"/>
    </source>
</evidence>
<evidence type="ECO:0000256" key="8">
    <source>
        <dbReference type="ARBA" id="ARBA00023004"/>
    </source>
</evidence>
<keyword evidence="13" id="KW-1185">Reference proteome</keyword>
<keyword evidence="5" id="KW-0808">Transferase</keyword>
<evidence type="ECO:0000259" key="11">
    <source>
        <dbReference type="Pfam" id="PF00266"/>
    </source>
</evidence>
<comment type="catalytic activity">
    <reaction evidence="10">
        <text>(sulfur carrier)-H + L-cysteine = (sulfur carrier)-SH + L-alanine</text>
        <dbReference type="Rhea" id="RHEA:43892"/>
        <dbReference type="Rhea" id="RHEA-COMP:14737"/>
        <dbReference type="Rhea" id="RHEA-COMP:14739"/>
        <dbReference type="ChEBI" id="CHEBI:29917"/>
        <dbReference type="ChEBI" id="CHEBI:35235"/>
        <dbReference type="ChEBI" id="CHEBI:57972"/>
        <dbReference type="ChEBI" id="CHEBI:64428"/>
        <dbReference type="EC" id="2.8.1.7"/>
    </reaction>
</comment>
<comment type="function">
    <text evidence="2">Catalyzes the removal of elemental sulfur atoms from cysteine to produce alanine. Seems to participate in the biosynthesis of the nitrogenase metalloclusters by providing the inorganic sulfur required for the Fe-S core formation.</text>
</comment>
<name>A0A964WSP8_9HYPH</name>
<sequence>MREARIYFDANAGVPLTEEARSAVIAALGVCNPSSVHAEGRSARHLVEQARSAVAALAGARPDAVTFTSGATEAAVHALAPVILDGSRESRVGALYVGATEHPCVLAGGRIARGATRTVPVDRSGVADLAALEAMLRDHGAEAGVPLVALMLANNETGVVHPIAEAAAIVKRYGGYLLCDAVQGAGRLHLDIRALGADFLTISAHKIGGPQGAGALVLADEAVRPAPLLSGGGQERRRRAGTENVAAVAGFGVAAQHARHHISEAGRIASLRSRLEAGLRTVAPGALIMGETAERIPNTTLFAVPGIAAETAVIAFDLEGVAVSAGAACSSGKVAESHVLRAMGFDPELARAGIRVSLPFAAGQAEVDEFVGIWGAIHARLRPVRAA</sequence>
<proteinExistence type="inferred from homology"/>
<evidence type="ECO:0000256" key="3">
    <source>
        <dbReference type="ARBA" id="ARBA00006490"/>
    </source>
</evidence>
<dbReference type="Proteomes" id="UP000773614">
    <property type="component" value="Unassembled WGS sequence"/>
</dbReference>
<dbReference type="PANTHER" id="PTHR11601">
    <property type="entry name" value="CYSTEINE DESULFURYLASE FAMILY MEMBER"/>
    <property type="match status" value="1"/>
</dbReference>
<dbReference type="InterPro" id="IPR015421">
    <property type="entry name" value="PyrdxlP-dep_Trfase_major"/>
</dbReference>
<dbReference type="InterPro" id="IPR015422">
    <property type="entry name" value="PyrdxlP-dep_Trfase_small"/>
</dbReference>
<comment type="cofactor">
    <cofactor evidence="1">
        <name>pyridoxal 5'-phosphate</name>
        <dbReference type="ChEBI" id="CHEBI:597326"/>
    </cofactor>
</comment>
<evidence type="ECO:0000313" key="13">
    <source>
        <dbReference type="Proteomes" id="UP000773614"/>
    </source>
</evidence>
<evidence type="ECO:0000256" key="5">
    <source>
        <dbReference type="ARBA" id="ARBA00022679"/>
    </source>
</evidence>
<dbReference type="Pfam" id="PF00266">
    <property type="entry name" value="Aminotran_5"/>
    <property type="match status" value="1"/>
</dbReference>
<dbReference type="Gene3D" id="1.10.260.50">
    <property type="match status" value="1"/>
</dbReference>
<dbReference type="InterPro" id="IPR015424">
    <property type="entry name" value="PyrdxlP-dep_Trfase"/>
</dbReference>
<evidence type="ECO:0000256" key="6">
    <source>
        <dbReference type="ARBA" id="ARBA00022723"/>
    </source>
</evidence>
<feature type="domain" description="Aminotransferase class V" evidence="11">
    <location>
        <begin position="30"/>
        <end position="370"/>
    </location>
</feature>
<dbReference type="SUPFAM" id="SSF53383">
    <property type="entry name" value="PLP-dependent transferases"/>
    <property type="match status" value="1"/>
</dbReference>
<dbReference type="Gene3D" id="3.90.1150.10">
    <property type="entry name" value="Aspartate Aminotransferase, domain 1"/>
    <property type="match status" value="1"/>
</dbReference>
<dbReference type="PANTHER" id="PTHR11601:SF34">
    <property type="entry name" value="CYSTEINE DESULFURASE"/>
    <property type="match status" value="1"/>
</dbReference>
<gene>
    <name evidence="12" type="ORF">E4O86_05650</name>
</gene>
<evidence type="ECO:0000256" key="4">
    <source>
        <dbReference type="ARBA" id="ARBA00013558"/>
    </source>
</evidence>
<dbReference type="GO" id="GO:0046872">
    <property type="term" value="F:metal ion binding"/>
    <property type="evidence" value="ECO:0007669"/>
    <property type="project" value="UniProtKB-KW"/>
</dbReference>
<dbReference type="RefSeq" id="WP_161139544.1">
    <property type="nucleotide sequence ID" value="NZ_SPKJ01000011.1"/>
</dbReference>
<dbReference type="Gene3D" id="3.40.640.10">
    <property type="entry name" value="Type I PLP-dependent aspartate aminotransferase-like (Major domain)"/>
    <property type="match status" value="1"/>
</dbReference>
<dbReference type="OrthoDB" id="9808002at2"/>
<evidence type="ECO:0000256" key="9">
    <source>
        <dbReference type="ARBA" id="ARBA00023014"/>
    </source>
</evidence>
<dbReference type="EMBL" id="SPKJ01000011">
    <property type="protein sequence ID" value="MYZ47194.1"/>
    <property type="molecule type" value="Genomic_DNA"/>
</dbReference>
<comment type="similarity">
    <text evidence="3">Belongs to the class-V pyridoxal-phosphate-dependent aminotransferase family. NifS/IscS subfamily.</text>
</comment>
<evidence type="ECO:0000256" key="1">
    <source>
        <dbReference type="ARBA" id="ARBA00001933"/>
    </source>
</evidence>
<comment type="caution">
    <text evidence="12">The sequence shown here is derived from an EMBL/GenBank/DDBJ whole genome shotgun (WGS) entry which is preliminary data.</text>
</comment>
<evidence type="ECO:0000256" key="2">
    <source>
        <dbReference type="ARBA" id="ARBA00003120"/>
    </source>
</evidence>
<keyword evidence="7" id="KW-0663">Pyridoxal phosphate</keyword>
<keyword evidence="9" id="KW-0411">Iron-sulfur</keyword>
<dbReference type="InterPro" id="IPR016454">
    <property type="entry name" value="Cysteine_dSase"/>
</dbReference>
<dbReference type="PIRSF" id="PIRSF005572">
    <property type="entry name" value="NifS"/>
    <property type="match status" value="1"/>
</dbReference>
<dbReference type="InterPro" id="IPR000192">
    <property type="entry name" value="Aminotrans_V_dom"/>
</dbReference>
<accession>A0A964WSP8</accession>
<organism evidence="12 13">
    <name type="scientific">Propylenella binzhouense</name>
    <dbReference type="NCBI Taxonomy" id="2555902"/>
    <lineage>
        <taxon>Bacteria</taxon>
        <taxon>Pseudomonadati</taxon>
        <taxon>Pseudomonadota</taxon>
        <taxon>Alphaproteobacteria</taxon>
        <taxon>Hyphomicrobiales</taxon>
        <taxon>Propylenellaceae</taxon>
        <taxon>Propylenella</taxon>
    </lineage>
</organism>
<reference evidence="12" key="1">
    <citation type="submission" date="2019-03" db="EMBL/GenBank/DDBJ databases">
        <title>Afifella sp. nov., isolated from activated sludge.</title>
        <authorList>
            <person name="Li Q."/>
            <person name="Liu Y."/>
        </authorList>
    </citation>
    <scope>NUCLEOTIDE SEQUENCE</scope>
    <source>
        <strain evidence="12">L72</strain>
    </source>
</reference>
<evidence type="ECO:0000256" key="10">
    <source>
        <dbReference type="ARBA" id="ARBA00050776"/>
    </source>
</evidence>
<dbReference type="GO" id="GO:0051536">
    <property type="term" value="F:iron-sulfur cluster binding"/>
    <property type="evidence" value="ECO:0007669"/>
    <property type="project" value="UniProtKB-KW"/>
</dbReference>
<keyword evidence="6" id="KW-0479">Metal-binding</keyword>
<protein>
    <recommendedName>
        <fullName evidence="4">Cysteine desulfurase</fullName>
    </recommendedName>
</protein>
<dbReference type="GO" id="GO:0031071">
    <property type="term" value="F:cysteine desulfurase activity"/>
    <property type="evidence" value="ECO:0007669"/>
    <property type="project" value="UniProtKB-EC"/>
</dbReference>